<dbReference type="OrthoDB" id="5394791at2759"/>
<keyword evidence="2" id="KW-1185">Reference proteome</keyword>
<organism evidence="1 2">
    <name type="scientific">Colletotrichum tanaceti</name>
    <dbReference type="NCBI Taxonomy" id="1306861"/>
    <lineage>
        <taxon>Eukaryota</taxon>
        <taxon>Fungi</taxon>
        <taxon>Dikarya</taxon>
        <taxon>Ascomycota</taxon>
        <taxon>Pezizomycotina</taxon>
        <taxon>Sordariomycetes</taxon>
        <taxon>Hypocreomycetidae</taxon>
        <taxon>Glomerellales</taxon>
        <taxon>Glomerellaceae</taxon>
        <taxon>Colletotrichum</taxon>
        <taxon>Colletotrichum destructivum species complex</taxon>
    </lineage>
</organism>
<dbReference type="AlphaFoldDB" id="A0A4V6DI33"/>
<protein>
    <submittedName>
        <fullName evidence="1">Uncharacterized protein</fullName>
    </submittedName>
</protein>
<reference evidence="1 2" key="1">
    <citation type="journal article" date="2019" name="PLoS ONE">
        <title>Comparative genome analysis indicates high evolutionary potential of pathogenicity genes in Colletotrichum tanaceti.</title>
        <authorList>
            <person name="Lelwala R.V."/>
            <person name="Korhonen P.K."/>
            <person name="Young N.D."/>
            <person name="Scott J.B."/>
            <person name="Ades P.A."/>
            <person name="Gasser R.B."/>
            <person name="Taylor P.W.J."/>
        </authorList>
    </citation>
    <scope>NUCLEOTIDE SEQUENCE [LARGE SCALE GENOMIC DNA]</scope>
    <source>
        <strain evidence="1">BRIP57314</strain>
    </source>
</reference>
<sequence>METASSCLKAFEWDGTPAGRIEKLAGNDVYIAGDNPDAAVVNVHDLLGWTFPNARLLADHYTREADATTLFTPRADMQLKNLAGLLLLAVSTAHASSVHAREALPAELSARACTYNGCQCVSGLTQGVYCGNCVVGAGTYAIKTKRVRTHAFECSPGGGCCSYGAASDCGTSTARCRSGSAN</sequence>
<gene>
    <name evidence="1" type="ORF">CTA1_624</name>
</gene>
<accession>A0A4V6DI33</accession>
<name>A0A4V6DI33_9PEZI</name>
<dbReference type="Proteomes" id="UP000310108">
    <property type="component" value="Unassembled WGS sequence"/>
</dbReference>
<dbReference type="EMBL" id="PJEX01000017">
    <property type="protein sequence ID" value="TKW58926.1"/>
    <property type="molecule type" value="Genomic_DNA"/>
</dbReference>
<evidence type="ECO:0000313" key="2">
    <source>
        <dbReference type="Proteomes" id="UP000310108"/>
    </source>
</evidence>
<evidence type="ECO:0000313" key="1">
    <source>
        <dbReference type="EMBL" id="TKW58926.1"/>
    </source>
</evidence>
<proteinExistence type="predicted"/>
<comment type="caution">
    <text evidence="1">The sequence shown here is derived from an EMBL/GenBank/DDBJ whole genome shotgun (WGS) entry which is preliminary data.</text>
</comment>